<organism evidence="2 3">
    <name type="scientific">Hymenobacter cyanobacteriorum</name>
    <dbReference type="NCBI Taxonomy" id="2926463"/>
    <lineage>
        <taxon>Bacteria</taxon>
        <taxon>Pseudomonadati</taxon>
        <taxon>Bacteroidota</taxon>
        <taxon>Cytophagia</taxon>
        <taxon>Cytophagales</taxon>
        <taxon>Hymenobacteraceae</taxon>
        <taxon>Hymenobacter</taxon>
    </lineage>
</organism>
<dbReference type="Pfam" id="PF14092">
    <property type="entry name" value="DUF4270"/>
    <property type="match status" value="1"/>
</dbReference>
<dbReference type="RefSeq" id="WP_241936654.1">
    <property type="nucleotide sequence ID" value="NZ_JALBGC010000003.1"/>
</dbReference>
<reference evidence="2" key="1">
    <citation type="submission" date="2022-03" db="EMBL/GenBank/DDBJ databases">
        <title>Bacterial whole genome sequence for Hymenobacter sp. DH14.</title>
        <authorList>
            <person name="Le V."/>
        </authorList>
    </citation>
    <scope>NUCLEOTIDE SEQUENCE</scope>
    <source>
        <strain evidence="2">DH14</strain>
    </source>
</reference>
<accession>A0A9X2AH50</accession>
<keyword evidence="1" id="KW-0732">Signal</keyword>
<feature type="signal peptide" evidence="1">
    <location>
        <begin position="1"/>
        <end position="27"/>
    </location>
</feature>
<dbReference type="PROSITE" id="PS51257">
    <property type="entry name" value="PROKAR_LIPOPROTEIN"/>
    <property type="match status" value="1"/>
</dbReference>
<evidence type="ECO:0000256" key="1">
    <source>
        <dbReference type="SAM" id="SignalP"/>
    </source>
</evidence>
<dbReference type="Proteomes" id="UP001139193">
    <property type="component" value="Unassembled WGS sequence"/>
</dbReference>
<protein>
    <submittedName>
        <fullName evidence="2">DUF4270 domain-containing protein</fullName>
    </submittedName>
</protein>
<dbReference type="AlphaFoldDB" id="A0A9X2AH50"/>
<gene>
    <name evidence="2" type="ORF">MON38_13255</name>
</gene>
<comment type="caution">
    <text evidence="2">The sequence shown here is derived from an EMBL/GenBank/DDBJ whole genome shotgun (WGS) entry which is preliminary data.</text>
</comment>
<evidence type="ECO:0000313" key="3">
    <source>
        <dbReference type="Proteomes" id="UP001139193"/>
    </source>
</evidence>
<evidence type="ECO:0000313" key="2">
    <source>
        <dbReference type="EMBL" id="MCI1188393.1"/>
    </source>
</evidence>
<proteinExistence type="predicted"/>
<name>A0A9X2AH50_9BACT</name>
<dbReference type="InterPro" id="IPR025366">
    <property type="entry name" value="DUF4270"/>
</dbReference>
<feature type="chain" id="PRO_5040839770" evidence="1">
    <location>
        <begin position="28"/>
        <end position="510"/>
    </location>
</feature>
<keyword evidence="3" id="KW-1185">Reference proteome</keyword>
<dbReference type="EMBL" id="JALBGC010000003">
    <property type="protein sequence ID" value="MCI1188393.1"/>
    <property type="molecule type" value="Genomic_DNA"/>
</dbReference>
<sequence>MNWLTSRCAPLAALAALALTSCDTGTALNVDLPDTATTNTQYQDYDVASGTVRLSPVQTQKTDHFLIGRLADNVAGTTTARAFFNVVDVSATDSLPSKFIDAKLFSGQPTLDSTVLVMGFDRVYGSSSTPARFDVSTLGTPLDDRKVYTSTSSETGLTSLVDNVSGRLDATKVQVIKAADTSVIPNIPAVTTTVPDPTLRLVLQRRVANGSSQPVMPLPFANTLFTQLLVPGFSQTQLDAKLKGLAIAPNSSYSSAIVSFGRPNLSRMILYFHSTSAWKIRKNILPADTLKRSYTVFFGPAFSSSGLSSSSDPRYYTQLTNDLPSALAALSSTSGIVPSTVLNGTSYAQEGTGFGTRVTFTGLDALTKAAAAGGLTINRAELRVPVKPYTNVLFPNPNQLYAVEVGSANEVLQRLINFQPTDRVVQSDGSNQTGADSPAAGFLTTVSATQTYYTLPITSYLQAYLNNQLGGNPTGGIVLVPSIRNSNTLTLNRAVLDAANIKLRVYYSKR</sequence>